<organism evidence="2 3">
    <name type="scientific">Candidatus Blackburnbacteria bacterium RIFCSPLOWO2_01_FULL_40_20</name>
    <dbReference type="NCBI Taxonomy" id="1797519"/>
    <lineage>
        <taxon>Bacteria</taxon>
        <taxon>Candidatus Blackburniibacteriota</taxon>
    </lineage>
</organism>
<dbReference type="AlphaFoldDB" id="A0A1G1VDJ1"/>
<sequence>MQSIGIDTNILLEFRLKRQPGFEIAQKCFKQCIDGKINIYIPLPCILETEWVLRSFYKQPKEEIINFFEELFLVNNLDTDNKENTSFSINLYKQSREVSFTDCIIIKQIQSRDANFVTFDNNLSKLYKLLQ</sequence>
<gene>
    <name evidence="2" type="ORF">A3A77_04640</name>
</gene>
<dbReference type="SUPFAM" id="SSF88723">
    <property type="entry name" value="PIN domain-like"/>
    <property type="match status" value="1"/>
</dbReference>
<evidence type="ECO:0000259" key="1">
    <source>
        <dbReference type="Pfam" id="PF01850"/>
    </source>
</evidence>
<dbReference type="Pfam" id="PF01850">
    <property type="entry name" value="PIN"/>
    <property type="match status" value="1"/>
</dbReference>
<feature type="domain" description="PIN" evidence="1">
    <location>
        <begin position="6"/>
        <end position="128"/>
    </location>
</feature>
<dbReference type="PANTHER" id="PTHR39664:SF2">
    <property type="entry name" value="NUCLEIC ACID-BINDING PROTEIN, CONTAINING PIN DOMAIN-RELATED"/>
    <property type="match status" value="1"/>
</dbReference>
<evidence type="ECO:0000313" key="2">
    <source>
        <dbReference type="EMBL" id="OGY13429.1"/>
    </source>
</evidence>
<dbReference type="InterPro" id="IPR029060">
    <property type="entry name" value="PIN-like_dom_sf"/>
</dbReference>
<dbReference type="Proteomes" id="UP000178659">
    <property type="component" value="Unassembled WGS sequence"/>
</dbReference>
<protein>
    <recommendedName>
        <fullName evidence="1">PIN domain-containing protein</fullName>
    </recommendedName>
</protein>
<dbReference type="InterPro" id="IPR002716">
    <property type="entry name" value="PIN_dom"/>
</dbReference>
<comment type="caution">
    <text evidence="2">The sequence shown here is derived from an EMBL/GenBank/DDBJ whole genome shotgun (WGS) entry which is preliminary data.</text>
</comment>
<reference evidence="2 3" key="1">
    <citation type="journal article" date="2016" name="Nat. Commun.">
        <title>Thousands of microbial genomes shed light on interconnected biogeochemical processes in an aquifer system.</title>
        <authorList>
            <person name="Anantharaman K."/>
            <person name="Brown C.T."/>
            <person name="Hug L.A."/>
            <person name="Sharon I."/>
            <person name="Castelle C.J."/>
            <person name="Probst A.J."/>
            <person name="Thomas B.C."/>
            <person name="Singh A."/>
            <person name="Wilkins M.J."/>
            <person name="Karaoz U."/>
            <person name="Brodie E.L."/>
            <person name="Williams K.H."/>
            <person name="Hubbard S.S."/>
            <person name="Banfield J.F."/>
        </authorList>
    </citation>
    <scope>NUCLEOTIDE SEQUENCE [LARGE SCALE GENOMIC DNA]</scope>
</reference>
<proteinExistence type="predicted"/>
<dbReference type="Gene3D" id="3.40.50.1010">
    <property type="entry name" value="5'-nuclease"/>
    <property type="match status" value="1"/>
</dbReference>
<name>A0A1G1VDJ1_9BACT</name>
<evidence type="ECO:0000313" key="3">
    <source>
        <dbReference type="Proteomes" id="UP000178659"/>
    </source>
</evidence>
<accession>A0A1G1VDJ1</accession>
<dbReference type="PANTHER" id="PTHR39664">
    <property type="match status" value="1"/>
</dbReference>
<dbReference type="EMBL" id="MHCC01000015">
    <property type="protein sequence ID" value="OGY13429.1"/>
    <property type="molecule type" value="Genomic_DNA"/>
</dbReference>